<name>A0A934WLT8_9BURK</name>
<evidence type="ECO:0000256" key="2">
    <source>
        <dbReference type="SAM" id="SignalP"/>
    </source>
</evidence>
<feature type="signal peptide" evidence="2">
    <location>
        <begin position="1"/>
        <end position="23"/>
    </location>
</feature>
<reference evidence="3" key="2">
    <citation type="submission" date="2021-01" db="EMBL/GenBank/DDBJ databases">
        <authorList>
            <person name="Kang M."/>
        </authorList>
    </citation>
    <scope>NUCLEOTIDE SEQUENCE</scope>
    <source>
        <strain evidence="3">KACC 17527</strain>
    </source>
</reference>
<accession>A0A934WLT8</accession>
<keyword evidence="2" id="KW-0732">Signal</keyword>
<proteinExistence type="inferred from homology"/>
<comment type="caution">
    <text evidence="3">The sequence shown here is derived from an EMBL/GenBank/DDBJ whole genome shotgun (WGS) entry which is preliminary data.</text>
</comment>
<dbReference type="AlphaFoldDB" id="A0A934WLT8"/>
<comment type="similarity">
    <text evidence="1">Belongs to the UPF0065 (bug) family.</text>
</comment>
<dbReference type="RefSeq" id="WP_201172682.1">
    <property type="nucleotide sequence ID" value="NZ_JAEPWM010000005.1"/>
</dbReference>
<dbReference type="InterPro" id="IPR005064">
    <property type="entry name" value="BUG"/>
</dbReference>
<dbReference type="EMBL" id="JAEPWM010000005">
    <property type="protein sequence ID" value="MBK6007129.1"/>
    <property type="molecule type" value="Genomic_DNA"/>
</dbReference>
<evidence type="ECO:0000313" key="3">
    <source>
        <dbReference type="EMBL" id="MBK6007129.1"/>
    </source>
</evidence>
<keyword evidence="4" id="KW-1185">Reference proteome</keyword>
<dbReference type="PANTHER" id="PTHR42928">
    <property type="entry name" value="TRICARBOXYLATE-BINDING PROTEIN"/>
    <property type="match status" value="1"/>
</dbReference>
<dbReference type="Gene3D" id="3.40.190.150">
    <property type="entry name" value="Bordetella uptake gene, domain 1"/>
    <property type="match status" value="1"/>
</dbReference>
<feature type="chain" id="PRO_5037864549" evidence="2">
    <location>
        <begin position="24"/>
        <end position="320"/>
    </location>
</feature>
<dbReference type="SUPFAM" id="SSF53850">
    <property type="entry name" value="Periplasmic binding protein-like II"/>
    <property type="match status" value="1"/>
</dbReference>
<dbReference type="Gene3D" id="3.40.190.10">
    <property type="entry name" value="Periplasmic binding protein-like II"/>
    <property type="match status" value="1"/>
</dbReference>
<dbReference type="Proteomes" id="UP000630528">
    <property type="component" value="Unassembled WGS sequence"/>
</dbReference>
<sequence>MSRRRAFALLLSLWAVGPIAAHAADWKPERPVILVVPYSPGGGVDAQARAVAQELGRIWGQPVIVENAPGADGLIGTRKVIGMKPDGHSLLVQINAITVMKHIPSSKGFDPLPDLVPVSVFSQLPGVFVANGSVPGKTMAEVLRYCKTAANPCSFGTTESTARLQARQLAVEAGLDNMLVVNYKGGGQLITDLVAGTVNMSIMGVTAALPHYKSGALKILATLGSKRSSITPEVPSAVEAGFPSMDTVTWYGLFAPKGTPKNVVDAIATAVAQAVKGDATTKMFTSLGAEALGNTPGEFAAMLRKEGERTDAMVKRFPLE</sequence>
<evidence type="ECO:0000256" key="1">
    <source>
        <dbReference type="ARBA" id="ARBA00006987"/>
    </source>
</evidence>
<dbReference type="Pfam" id="PF03401">
    <property type="entry name" value="TctC"/>
    <property type="match status" value="1"/>
</dbReference>
<reference evidence="3" key="1">
    <citation type="journal article" date="2012" name="J. Microbiol. Biotechnol.">
        <title>Ramlibacter ginsenosidimutans sp. nov., with ginsenoside-converting activity.</title>
        <authorList>
            <person name="Wang L."/>
            <person name="An D.S."/>
            <person name="Kim S.G."/>
            <person name="Jin F.X."/>
            <person name="Kim S.C."/>
            <person name="Lee S.T."/>
            <person name="Im W.T."/>
        </authorList>
    </citation>
    <scope>NUCLEOTIDE SEQUENCE</scope>
    <source>
        <strain evidence="3">KACC 17527</strain>
    </source>
</reference>
<protein>
    <submittedName>
        <fullName evidence="3">Tripartite tricarboxylate transporter substrate binding protein</fullName>
    </submittedName>
</protein>
<dbReference type="PANTHER" id="PTHR42928:SF5">
    <property type="entry name" value="BLR1237 PROTEIN"/>
    <property type="match status" value="1"/>
</dbReference>
<dbReference type="InterPro" id="IPR042100">
    <property type="entry name" value="Bug_dom1"/>
</dbReference>
<dbReference type="PIRSF" id="PIRSF017082">
    <property type="entry name" value="YflP"/>
    <property type="match status" value="1"/>
</dbReference>
<gene>
    <name evidence="3" type="ORF">JJB11_13595</name>
</gene>
<evidence type="ECO:0000313" key="4">
    <source>
        <dbReference type="Proteomes" id="UP000630528"/>
    </source>
</evidence>
<organism evidence="3 4">
    <name type="scientific">Ramlibacter ginsenosidimutans</name>
    <dbReference type="NCBI Taxonomy" id="502333"/>
    <lineage>
        <taxon>Bacteria</taxon>
        <taxon>Pseudomonadati</taxon>
        <taxon>Pseudomonadota</taxon>
        <taxon>Betaproteobacteria</taxon>
        <taxon>Burkholderiales</taxon>
        <taxon>Comamonadaceae</taxon>
        <taxon>Ramlibacter</taxon>
    </lineage>
</organism>